<feature type="signal peptide" evidence="1">
    <location>
        <begin position="1"/>
        <end position="19"/>
    </location>
</feature>
<organism evidence="2 3">
    <name type="scientific">Chitinivorax tropicus</name>
    <dbReference type="NCBI Taxonomy" id="714531"/>
    <lineage>
        <taxon>Bacteria</taxon>
        <taxon>Pseudomonadati</taxon>
        <taxon>Pseudomonadota</taxon>
        <taxon>Betaproteobacteria</taxon>
        <taxon>Chitinivorax</taxon>
    </lineage>
</organism>
<protein>
    <recommendedName>
        <fullName evidence="4">Outer membrane lipoprotein-sorting protein</fullName>
    </recommendedName>
</protein>
<gene>
    <name evidence="2" type="ORF">HNQ59_002413</name>
</gene>
<dbReference type="AlphaFoldDB" id="A0A840MNS0"/>
<dbReference type="RefSeq" id="WP_184039421.1">
    <property type="nucleotide sequence ID" value="NZ_JACHHY010000014.1"/>
</dbReference>
<keyword evidence="3" id="KW-1185">Reference proteome</keyword>
<dbReference type="Proteomes" id="UP000575898">
    <property type="component" value="Unassembled WGS sequence"/>
</dbReference>
<comment type="caution">
    <text evidence="2">The sequence shown here is derived from an EMBL/GenBank/DDBJ whole genome shotgun (WGS) entry which is preliminary data.</text>
</comment>
<name>A0A840MNS0_9PROT</name>
<keyword evidence="1" id="KW-0732">Signal</keyword>
<evidence type="ECO:0008006" key="4">
    <source>
        <dbReference type="Google" id="ProtNLM"/>
    </source>
</evidence>
<proteinExistence type="predicted"/>
<sequence>MKQLWIGLVLAASAQTVSATTDLAATLSHETQELTSEGISRITRFQERFLRTSDQVWTERLVPLQARFVTSGHVHTSRCGKLHMLPMSGKLITRQANGQLKLQFVQPLSQTVIDTEARDYPEIGFDNAWDRAYYLIDKQALQRMRKTSRPSTAAHASWYEQETTGQFTRVLWSDQYQIPLVIESGTKTGTHLSRTTINLETMPGKQMLPWSQLTNMQHRDYVDLLD</sequence>
<accession>A0A840MNS0</accession>
<dbReference type="EMBL" id="JACHHY010000014">
    <property type="protein sequence ID" value="MBB5019115.1"/>
    <property type="molecule type" value="Genomic_DNA"/>
</dbReference>
<feature type="chain" id="PRO_5032490533" description="Outer membrane lipoprotein-sorting protein" evidence="1">
    <location>
        <begin position="20"/>
        <end position="226"/>
    </location>
</feature>
<evidence type="ECO:0000313" key="3">
    <source>
        <dbReference type="Proteomes" id="UP000575898"/>
    </source>
</evidence>
<evidence type="ECO:0000256" key="1">
    <source>
        <dbReference type="SAM" id="SignalP"/>
    </source>
</evidence>
<reference evidence="2 3" key="1">
    <citation type="submission" date="2020-08" db="EMBL/GenBank/DDBJ databases">
        <title>Genomic Encyclopedia of Type Strains, Phase IV (KMG-IV): sequencing the most valuable type-strain genomes for metagenomic binning, comparative biology and taxonomic classification.</title>
        <authorList>
            <person name="Goeker M."/>
        </authorList>
    </citation>
    <scope>NUCLEOTIDE SEQUENCE [LARGE SCALE GENOMIC DNA]</scope>
    <source>
        <strain evidence="2 3">DSM 27165</strain>
    </source>
</reference>
<evidence type="ECO:0000313" key="2">
    <source>
        <dbReference type="EMBL" id="MBB5019115.1"/>
    </source>
</evidence>